<name>A0ABM6EW55_9CLOT</name>
<evidence type="ECO:0000313" key="1">
    <source>
        <dbReference type="EMBL" id="AOY77358.1"/>
    </source>
</evidence>
<dbReference type="Proteomes" id="UP000177894">
    <property type="component" value="Chromosome"/>
</dbReference>
<gene>
    <name evidence="1" type="ORF">BJL90_16765</name>
</gene>
<dbReference type="EMBL" id="CP017603">
    <property type="protein sequence ID" value="AOY77358.1"/>
    <property type="molecule type" value="Genomic_DNA"/>
</dbReference>
<protein>
    <submittedName>
        <fullName evidence="1">ATPase</fullName>
    </submittedName>
</protein>
<proteinExistence type="predicted"/>
<evidence type="ECO:0000313" key="2">
    <source>
        <dbReference type="Proteomes" id="UP000177894"/>
    </source>
</evidence>
<accession>A0ABM6EW55</accession>
<reference evidence="1 2" key="1">
    <citation type="submission" date="2016-10" db="EMBL/GenBank/DDBJ databases">
        <title>Complete Genome Sequence of Acetogen Clostridium formicoaceticum ATCC 27076.</title>
        <authorList>
            <person name="Bao T."/>
            <person name="Cheng C."/>
            <person name="Zhao J."/>
            <person name="Yang S.-T."/>
            <person name="Wang J."/>
            <person name="Wang M."/>
        </authorList>
    </citation>
    <scope>NUCLEOTIDE SEQUENCE [LARGE SCALE GENOMIC DNA]</scope>
    <source>
        <strain evidence="1 2">ATCC 27076</strain>
    </source>
</reference>
<sequence>MIVEVLKLLEELEEIVESGSSIPFAHKVLVDRDEMLEVIKEIRIHLPDEVKQAQWIKEERQRILVEAQQEADTIIQEANEHVIAMVEQDEITKIAHRQAEEIITEAQIGAKEMRLGARDYADEILSNIEEILNGLMETVKNNRDELKGMK</sequence>
<organism evidence="1 2">
    <name type="scientific">Clostridium formicaceticum</name>
    <dbReference type="NCBI Taxonomy" id="1497"/>
    <lineage>
        <taxon>Bacteria</taxon>
        <taxon>Bacillati</taxon>
        <taxon>Bacillota</taxon>
        <taxon>Clostridia</taxon>
        <taxon>Eubacteriales</taxon>
        <taxon>Clostridiaceae</taxon>
        <taxon>Clostridium</taxon>
    </lineage>
</organism>
<keyword evidence="2" id="KW-1185">Reference proteome</keyword>